<evidence type="ECO:0000256" key="1">
    <source>
        <dbReference type="ARBA" id="ARBA00004907"/>
    </source>
</evidence>
<sequence>MSQSASLKPFIETLISGERHLTSDETEAAFSAILSGADNIQVSALLTLLRARNETPEEIAGMVKAMNKACSSVNISNTKLLDIVGTGGDGADTINISTASVVLAASCGCTVAKAGNRSVSSACGSADVLESLGVKIDLSPTQVEQCVDKCGIAFMFAPVNHPAMRFVAPVRKALGVRTCFNILGPMTNAAGAQRAVIGVFHEHLLPLMAGALKQVGRVDHAVIIHGVGLDEISPLGPAKILEIKNVAPEGEERVYETNEFSFDPLEVGIPRCKVEDLKGGGPVQNAEEFKKVLLGGEESNAKRDSIVLNAGVGCYVYGLVESIPAGIALARETLNSGKASEKLKEWMECSQFIASA</sequence>
<keyword evidence="6" id="KW-0822">Tryptophan biosynthesis</keyword>
<keyword evidence="5" id="KW-0808">Transferase</keyword>
<evidence type="ECO:0000256" key="7">
    <source>
        <dbReference type="ARBA" id="ARBA00023141"/>
    </source>
</evidence>
<dbReference type="SUPFAM" id="SSF52418">
    <property type="entry name" value="Nucleoside phosphorylase/phosphoribosyltransferase catalytic domain"/>
    <property type="match status" value="1"/>
</dbReference>
<dbReference type="PANTHER" id="PTHR43285">
    <property type="entry name" value="ANTHRANILATE PHOSPHORIBOSYLTRANSFERASE"/>
    <property type="match status" value="1"/>
</dbReference>
<dbReference type="Gene3D" id="1.20.970.10">
    <property type="entry name" value="Transferase, Pyrimidine Nucleoside Phosphorylase, Chain C"/>
    <property type="match status" value="1"/>
</dbReference>
<gene>
    <name evidence="11" type="ORF">CDEB00056_LOCUS3789</name>
</gene>
<dbReference type="GO" id="GO:0000162">
    <property type="term" value="P:L-tryptophan biosynthetic process"/>
    <property type="evidence" value="ECO:0007669"/>
    <property type="project" value="UniProtKB-KW"/>
</dbReference>
<name>A0A7S3PY27_9STRA</name>
<dbReference type="GO" id="GO:0004048">
    <property type="term" value="F:anthranilate phosphoribosyltransferase activity"/>
    <property type="evidence" value="ECO:0007669"/>
    <property type="project" value="UniProtKB-EC"/>
</dbReference>
<dbReference type="HAMAP" id="MF_00211">
    <property type="entry name" value="TrpD"/>
    <property type="match status" value="1"/>
</dbReference>
<dbReference type="InterPro" id="IPR000312">
    <property type="entry name" value="Glycosyl_Trfase_fam3"/>
</dbReference>
<evidence type="ECO:0000259" key="10">
    <source>
        <dbReference type="Pfam" id="PF02885"/>
    </source>
</evidence>
<dbReference type="EMBL" id="HBIO01005366">
    <property type="protein sequence ID" value="CAE0458948.1"/>
    <property type="molecule type" value="Transcribed_RNA"/>
</dbReference>
<dbReference type="AlphaFoldDB" id="A0A7S3PY27"/>
<evidence type="ECO:0000256" key="5">
    <source>
        <dbReference type="ARBA" id="ARBA00022679"/>
    </source>
</evidence>
<comment type="pathway">
    <text evidence="1">Amino-acid biosynthesis; L-tryptophan biosynthesis; L-tryptophan from chorismate: step 2/5.</text>
</comment>
<proteinExistence type="inferred from homology"/>
<dbReference type="Pfam" id="PF00591">
    <property type="entry name" value="Glycos_transf_3"/>
    <property type="match status" value="1"/>
</dbReference>
<keyword evidence="3" id="KW-0028">Amino-acid biosynthesis</keyword>
<keyword evidence="4" id="KW-0328">Glycosyltransferase</keyword>
<evidence type="ECO:0000256" key="2">
    <source>
        <dbReference type="ARBA" id="ARBA00011948"/>
    </source>
</evidence>
<dbReference type="NCBIfam" id="TIGR01245">
    <property type="entry name" value="trpD"/>
    <property type="match status" value="1"/>
</dbReference>
<dbReference type="Pfam" id="PF02885">
    <property type="entry name" value="Glycos_trans_3N"/>
    <property type="match status" value="1"/>
</dbReference>
<evidence type="ECO:0000256" key="3">
    <source>
        <dbReference type="ARBA" id="ARBA00022605"/>
    </source>
</evidence>
<dbReference type="InterPro" id="IPR036320">
    <property type="entry name" value="Glycosyl_Trfase_fam3_N_dom_sf"/>
</dbReference>
<dbReference type="GO" id="GO:0005829">
    <property type="term" value="C:cytosol"/>
    <property type="evidence" value="ECO:0007669"/>
    <property type="project" value="TreeGrafter"/>
</dbReference>
<dbReference type="PANTHER" id="PTHR43285:SF2">
    <property type="entry name" value="ANTHRANILATE PHOSPHORIBOSYLTRANSFERASE"/>
    <property type="match status" value="1"/>
</dbReference>
<feature type="domain" description="Glycosyl transferase family 3" evidence="9">
    <location>
        <begin position="78"/>
        <end position="339"/>
    </location>
</feature>
<reference evidence="11" key="1">
    <citation type="submission" date="2021-01" db="EMBL/GenBank/DDBJ databases">
        <authorList>
            <person name="Corre E."/>
            <person name="Pelletier E."/>
            <person name="Niang G."/>
            <person name="Scheremetjew M."/>
            <person name="Finn R."/>
            <person name="Kale V."/>
            <person name="Holt S."/>
            <person name="Cochrane G."/>
            <person name="Meng A."/>
            <person name="Brown T."/>
            <person name="Cohen L."/>
        </authorList>
    </citation>
    <scope>NUCLEOTIDE SEQUENCE</scope>
    <source>
        <strain evidence="11">MM31A-1</strain>
    </source>
</reference>
<dbReference type="InterPro" id="IPR017459">
    <property type="entry name" value="Glycosyl_Trfase_fam3_N_dom"/>
</dbReference>
<evidence type="ECO:0000256" key="4">
    <source>
        <dbReference type="ARBA" id="ARBA00022676"/>
    </source>
</evidence>
<organism evidence="11">
    <name type="scientific">Chaetoceros debilis</name>
    <dbReference type="NCBI Taxonomy" id="122233"/>
    <lineage>
        <taxon>Eukaryota</taxon>
        <taxon>Sar</taxon>
        <taxon>Stramenopiles</taxon>
        <taxon>Ochrophyta</taxon>
        <taxon>Bacillariophyta</taxon>
        <taxon>Coscinodiscophyceae</taxon>
        <taxon>Chaetocerotophycidae</taxon>
        <taxon>Chaetocerotales</taxon>
        <taxon>Chaetocerotaceae</taxon>
        <taxon>Chaetoceros</taxon>
    </lineage>
</organism>
<dbReference type="EC" id="2.4.2.18" evidence="2"/>
<evidence type="ECO:0000313" key="11">
    <source>
        <dbReference type="EMBL" id="CAE0458948.1"/>
    </source>
</evidence>
<dbReference type="SUPFAM" id="SSF47648">
    <property type="entry name" value="Nucleoside phosphorylase/phosphoribosyltransferase N-terminal domain"/>
    <property type="match status" value="1"/>
</dbReference>
<feature type="domain" description="Glycosyl transferase family 3 N-terminal" evidence="10">
    <location>
        <begin position="8"/>
        <end position="69"/>
    </location>
</feature>
<accession>A0A7S3PY27</accession>
<evidence type="ECO:0000256" key="6">
    <source>
        <dbReference type="ARBA" id="ARBA00022822"/>
    </source>
</evidence>
<dbReference type="InterPro" id="IPR005940">
    <property type="entry name" value="Anthranilate_Pribosyl_Tfrase"/>
</dbReference>
<evidence type="ECO:0000259" key="9">
    <source>
        <dbReference type="Pfam" id="PF00591"/>
    </source>
</evidence>
<comment type="similarity">
    <text evidence="8">Belongs to the anthranilate phosphoribosyltransferase family.</text>
</comment>
<keyword evidence="7" id="KW-0057">Aromatic amino acid biosynthesis</keyword>
<dbReference type="FunFam" id="3.40.1030.10:FF:000002">
    <property type="entry name" value="Anthranilate phosphoribosyltransferase"/>
    <property type="match status" value="1"/>
</dbReference>
<protein>
    <recommendedName>
        <fullName evidence="2">anthranilate phosphoribosyltransferase</fullName>
        <ecNumber evidence="2">2.4.2.18</ecNumber>
    </recommendedName>
</protein>
<dbReference type="InterPro" id="IPR035902">
    <property type="entry name" value="Nuc_phospho_transferase"/>
</dbReference>
<evidence type="ECO:0000256" key="8">
    <source>
        <dbReference type="ARBA" id="ARBA00061500"/>
    </source>
</evidence>
<dbReference type="Gene3D" id="3.40.1030.10">
    <property type="entry name" value="Nucleoside phosphorylase/phosphoribosyltransferase catalytic domain"/>
    <property type="match status" value="1"/>
</dbReference>